<feature type="compositionally biased region" description="Polar residues" evidence="1">
    <location>
        <begin position="1"/>
        <end position="11"/>
    </location>
</feature>
<evidence type="ECO:0000313" key="3">
    <source>
        <dbReference type="EMBL" id="MBA8795611.1"/>
    </source>
</evidence>
<dbReference type="PANTHER" id="PTHR11851">
    <property type="entry name" value="METALLOPROTEASE"/>
    <property type="match status" value="1"/>
</dbReference>
<proteinExistence type="predicted"/>
<organism evidence="3 4">
    <name type="scientific">Microlunatus kandeliicorticis</name>
    <dbReference type="NCBI Taxonomy" id="1759536"/>
    <lineage>
        <taxon>Bacteria</taxon>
        <taxon>Bacillati</taxon>
        <taxon>Actinomycetota</taxon>
        <taxon>Actinomycetes</taxon>
        <taxon>Propionibacteriales</taxon>
        <taxon>Propionibacteriaceae</taxon>
        <taxon>Microlunatus</taxon>
    </lineage>
</organism>
<dbReference type="AlphaFoldDB" id="A0A7W3IUQ0"/>
<dbReference type="InterPro" id="IPR050361">
    <property type="entry name" value="MPP/UQCRC_Complex"/>
</dbReference>
<feature type="domain" description="Peptidase M16 C-terminal" evidence="2">
    <location>
        <begin position="195"/>
        <end position="367"/>
    </location>
</feature>
<sequence length="455" mass="48575">MTTTADPTGPTNRLPRPDVAPPGPWSFPAAETAELDNGLRVLVHRLSGQHVIAANLILPVPPDAEPREHEGVLAICARTLDEGSRLHDGETFAELMESEGAGLGVEIGPGGLQLVLDVPSTRFSPALGLLAEAATVPAFAAADVDRHVQLRLAEIEQAWANPGQASALAFRRAVYADGTRPTRMTEGEPETVRTVDRDLVAGFHARHVGPRGATLVLAGDFAEDPFALAERHFGGWAVPDQQVVDPVPARPGDRTALIVDRPGAVQADVRLGGFGIDRNDPRWAAAVIGAYAMGGAFLSRLNRVLREERGYSYGVRLGLSPLRRGGTFAVQGSFRTEVTAEALVEARALLRVDDDPFTATEVEEAIAFFAGVSPLRYATADGVVDQAASQVLAGLPTDYVDHNLRRLREVTPEAATEAYRSLVDPDALTLVLAGDAERLTGPLTEAGWPVQRFTR</sequence>
<dbReference type="SUPFAM" id="SSF63411">
    <property type="entry name" value="LuxS/MPP-like metallohydrolase"/>
    <property type="match status" value="2"/>
</dbReference>
<dbReference type="Proteomes" id="UP000523079">
    <property type="component" value="Unassembled WGS sequence"/>
</dbReference>
<gene>
    <name evidence="3" type="ORF">FHX74_003247</name>
</gene>
<dbReference type="Gene3D" id="3.30.830.10">
    <property type="entry name" value="Metalloenzyme, LuxS/M16 peptidase-like"/>
    <property type="match status" value="2"/>
</dbReference>
<accession>A0A7W3IUQ0</accession>
<dbReference type="GO" id="GO:0046872">
    <property type="term" value="F:metal ion binding"/>
    <property type="evidence" value="ECO:0007669"/>
    <property type="project" value="InterPro"/>
</dbReference>
<name>A0A7W3IUQ0_9ACTN</name>
<dbReference type="PANTHER" id="PTHR11851:SF224">
    <property type="entry name" value="PROCESSING PROTEASE"/>
    <property type="match status" value="1"/>
</dbReference>
<dbReference type="EMBL" id="JACGWT010000005">
    <property type="protein sequence ID" value="MBA8795611.1"/>
    <property type="molecule type" value="Genomic_DNA"/>
</dbReference>
<dbReference type="RefSeq" id="WP_182561214.1">
    <property type="nucleotide sequence ID" value="NZ_JACGWT010000005.1"/>
</dbReference>
<feature type="region of interest" description="Disordered" evidence="1">
    <location>
        <begin position="1"/>
        <end position="25"/>
    </location>
</feature>
<comment type="caution">
    <text evidence="3">The sequence shown here is derived from an EMBL/GenBank/DDBJ whole genome shotgun (WGS) entry which is preliminary data.</text>
</comment>
<protein>
    <submittedName>
        <fullName evidence="3">Putative Zn-dependent peptidase</fullName>
    </submittedName>
</protein>
<keyword evidence="4" id="KW-1185">Reference proteome</keyword>
<dbReference type="InterPro" id="IPR007863">
    <property type="entry name" value="Peptidase_M16_C"/>
</dbReference>
<dbReference type="Pfam" id="PF05193">
    <property type="entry name" value="Peptidase_M16_C"/>
    <property type="match status" value="1"/>
</dbReference>
<evidence type="ECO:0000259" key="2">
    <source>
        <dbReference type="Pfam" id="PF05193"/>
    </source>
</evidence>
<dbReference type="InterPro" id="IPR011249">
    <property type="entry name" value="Metalloenz_LuxS/M16"/>
</dbReference>
<evidence type="ECO:0000313" key="4">
    <source>
        <dbReference type="Proteomes" id="UP000523079"/>
    </source>
</evidence>
<reference evidence="3 4" key="1">
    <citation type="submission" date="2020-07" db="EMBL/GenBank/DDBJ databases">
        <title>Sequencing the genomes of 1000 actinobacteria strains.</title>
        <authorList>
            <person name="Klenk H.-P."/>
        </authorList>
    </citation>
    <scope>NUCLEOTIDE SEQUENCE [LARGE SCALE GENOMIC DNA]</scope>
    <source>
        <strain evidence="3 4">DSM 100723</strain>
    </source>
</reference>
<evidence type="ECO:0000256" key="1">
    <source>
        <dbReference type="SAM" id="MobiDB-lite"/>
    </source>
</evidence>